<evidence type="ECO:0000313" key="2">
    <source>
        <dbReference type="Proteomes" id="UP001204439"/>
    </source>
</evidence>
<dbReference type="RefSeq" id="WP_063971426.1">
    <property type="nucleotide sequence ID" value="NZ_JAMXLT020000050.1"/>
</dbReference>
<accession>A0ABU4JN14</accession>
<evidence type="ECO:0000313" key="1">
    <source>
        <dbReference type="EMBL" id="MDW8550923.1"/>
    </source>
</evidence>
<dbReference type="Proteomes" id="UP001204439">
    <property type="component" value="Unassembled WGS sequence"/>
</dbReference>
<dbReference type="EMBL" id="JAMXLT020000050">
    <property type="protein sequence ID" value="MDW8550923.1"/>
    <property type="molecule type" value="Genomic_DNA"/>
</dbReference>
<proteinExistence type="predicted"/>
<sequence length="411" mass="46784">MSIIRITEGTHTTEIEGSWTVFTDKFDAYAGQFSHFTSEAGTNFGIPDATPKVSDDAFIPVITPINDDDLFKSYKIVINKNEEWTFDDKIDTNLRNQKSHEINFISDSQIVRIKFKAEKGSSNANDSDGGNLKIWYFSDEGKGNSSDYKIIEDIKYGDTFFVDWDKRKNIFQLQFYADDNDWYFDGEVKNVYCGAIKLKGSKVGKRLTSNIEESLVASISQQLPGTHTSNFPEESFKVANLYQNPHGMCFAITMKRVEKAYFDEWNITDAIIVNTKHEDYRFSGTIIPTIEDKYFGYGVGGALSKNGYGNLVPPKDIWEGKLEEGAMIQYWNDYNEIGWTLLKEEIKNALRGKNAPNFDGGHSVIFKSYIYDNSGNIIGIKYYDYAGIHREFSLGDKAKKIMMGTNLKDKK</sequence>
<reference evidence="1 2" key="1">
    <citation type="submission" date="2023-11" db="EMBL/GenBank/DDBJ databases">
        <title>First isolation, identification, and characterization of non-pathogenic Epilithonimonas ginsengisoli isolated from diseased farmed rainbow trout (Oncorhynchus mykiss) in Chile.</title>
        <authorList>
            <person name="Miranda C.D."/>
            <person name="Irgang R."/>
            <person name="Concha C."/>
            <person name="Rojas R."/>
            <person name="Avendano R."/>
        </authorList>
    </citation>
    <scope>NUCLEOTIDE SEQUENCE [LARGE SCALE GENOMIC DNA]</scope>
    <source>
        <strain evidence="1 2">FP99</strain>
    </source>
</reference>
<protein>
    <submittedName>
        <fullName evidence="1">Uncharacterized protein</fullName>
    </submittedName>
</protein>
<comment type="caution">
    <text evidence="1">The sequence shown here is derived from an EMBL/GenBank/DDBJ whole genome shotgun (WGS) entry which is preliminary data.</text>
</comment>
<organism evidence="1 2">
    <name type="scientific">Epilithonimonas ginsengisoli</name>
    <dbReference type="NCBI Taxonomy" id="1245592"/>
    <lineage>
        <taxon>Bacteria</taxon>
        <taxon>Pseudomonadati</taxon>
        <taxon>Bacteroidota</taxon>
        <taxon>Flavobacteriia</taxon>
        <taxon>Flavobacteriales</taxon>
        <taxon>Weeksellaceae</taxon>
        <taxon>Chryseobacterium group</taxon>
        <taxon>Epilithonimonas</taxon>
    </lineage>
</organism>
<keyword evidence="2" id="KW-1185">Reference proteome</keyword>
<name>A0ABU4JN14_9FLAO</name>
<gene>
    <name evidence="1" type="ORF">NG800_018495</name>
</gene>